<dbReference type="InterPro" id="IPR029063">
    <property type="entry name" value="SAM-dependent_MTases_sf"/>
</dbReference>
<keyword evidence="2 4" id="KW-0808">Transferase</keyword>
<dbReference type="STRING" id="1379903.ATO8_14462"/>
<evidence type="ECO:0000256" key="1">
    <source>
        <dbReference type="ARBA" id="ARBA00022603"/>
    </source>
</evidence>
<dbReference type="SUPFAM" id="SSF53335">
    <property type="entry name" value="S-adenosyl-L-methionine-dependent methyltransferases"/>
    <property type="match status" value="1"/>
</dbReference>
<dbReference type="EMBL" id="AQQW01000009">
    <property type="protein sequence ID" value="ETW11877.1"/>
    <property type="molecule type" value="Genomic_DNA"/>
</dbReference>
<accession>W4HGL3</accession>
<dbReference type="GO" id="GO:0008168">
    <property type="term" value="F:methyltransferase activity"/>
    <property type="evidence" value="ECO:0007669"/>
    <property type="project" value="UniProtKB-KW"/>
</dbReference>
<dbReference type="GO" id="GO:0032259">
    <property type="term" value="P:methylation"/>
    <property type="evidence" value="ECO:0007669"/>
    <property type="project" value="UniProtKB-KW"/>
</dbReference>
<dbReference type="Pfam" id="PF13649">
    <property type="entry name" value="Methyltransf_25"/>
    <property type="match status" value="1"/>
</dbReference>
<keyword evidence="1 4" id="KW-0489">Methyltransferase</keyword>
<evidence type="ECO:0000259" key="3">
    <source>
        <dbReference type="Pfam" id="PF13649"/>
    </source>
</evidence>
<evidence type="ECO:0000256" key="2">
    <source>
        <dbReference type="ARBA" id="ARBA00022679"/>
    </source>
</evidence>
<evidence type="ECO:0000313" key="4">
    <source>
        <dbReference type="EMBL" id="ETW11877.1"/>
    </source>
</evidence>
<comment type="caution">
    <text evidence="4">The sequence shown here is derived from an EMBL/GenBank/DDBJ whole genome shotgun (WGS) entry which is preliminary data.</text>
</comment>
<dbReference type="CDD" id="cd02440">
    <property type="entry name" value="AdoMet_MTases"/>
    <property type="match status" value="1"/>
</dbReference>
<protein>
    <submittedName>
        <fullName evidence="4">Methyltransferase</fullName>
    </submittedName>
</protein>
<dbReference type="Proteomes" id="UP000019063">
    <property type="component" value="Unassembled WGS sequence"/>
</dbReference>
<keyword evidence="5" id="KW-1185">Reference proteome</keyword>
<gene>
    <name evidence="4" type="ORF">ATO8_14462</name>
</gene>
<dbReference type="RefSeq" id="WP_043845421.1">
    <property type="nucleotide sequence ID" value="NZ_AQQW01000009.1"/>
</dbReference>
<dbReference type="AlphaFoldDB" id="W4HGL3"/>
<name>W4HGL3_9RHOB</name>
<dbReference type="eggNOG" id="COG2226">
    <property type="taxonomic scope" value="Bacteria"/>
</dbReference>
<evidence type="ECO:0000313" key="5">
    <source>
        <dbReference type="Proteomes" id="UP000019063"/>
    </source>
</evidence>
<dbReference type="PANTHER" id="PTHR43861:SF1">
    <property type="entry name" value="TRANS-ACONITATE 2-METHYLTRANSFERASE"/>
    <property type="match status" value="1"/>
</dbReference>
<reference evidence="4 5" key="1">
    <citation type="journal article" date="2014" name="Antonie Van Leeuwenhoek">
        <title>Roseivivax atlanticus sp. nov., isolated from surface seawater of the Atlantic Ocean.</title>
        <authorList>
            <person name="Li G."/>
            <person name="Lai Q."/>
            <person name="Liu X."/>
            <person name="Sun F."/>
            <person name="Shao Z."/>
        </authorList>
    </citation>
    <scope>NUCLEOTIDE SEQUENCE [LARGE SCALE GENOMIC DNA]</scope>
    <source>
        <strain evidence="4 5">22II-s10s</strain>
    </source>
</reference>
<proteinExistence type="predicted"/>
<dbReference type="Gene3D" id="3.40.50.150">
    <property type="entry name" value="Vaccinia Virus protein VP39"/>
    <property type="match status" value="1"/>
</dbReference>
<dbReference type="PATRIC" id="fig|1317118.6.peg.2975"/>
<sequence>MTDHPSAARVTAIYEAVASGWDARRAQTLFERPWLDAFRAAMPGPVPSVLDLGCGTGRPLDACLADGGCRITGIDAAPAMIAAARAALPAHDWHVADMRALPPLGPYDGLLAWHSLFHLSPDDQRAAIAGFAPLAKPGAPLLFTSGPEAGEAIGTMNGEPLYHASLDPDEYRAVLAAAGFDVLRHVPEDPESGGATVWLARRHPAA</sequence>
<dbReference type="InterPro" id="IPR041698">
    <property type="entry name" value="Methyltransf_25"/>
</dbReference>
<organism evidence="4 5">
    <name type="scientific">Roseivivax marinus</name>
    <dbReference type="NCBI Taxonomy" id="1379903"/>
    <lineage>
        <taxon>Bacteria</taxon>
        <taxon>Pseudomonadati</taxon>
        <taxon>Pseudomonadota</taxon>
        <taxon>Alphaproteobacteria</taxon>
        <taxon>Rhodobacterales</taxon>
        <taxon>Roseobacteraceae</taxon>
        <taxon>Roseivivax</taxon>
    </lineage>
</organism>
<feature type="domain" description="Methyltransferase" evidence="3">
    <location>
        <begin position="49"/>
        <end position="138"/>
    </location>
</feature>
<dbReference type="PANTHER" id="PTHR43861">
    <property type="entry name" value="TRANS-ACONITATE 2-METHYLTRANSFERASE-RELATED"/>
    <property type="match status" value="1"/>
</dbReference>